<dbReference type="HOGENOM" id="CLU_3315637_0_0_6"/>
<evidence type="ECO:0000313" key="2">
    <source>
        <dbReference type="Proteomes" id="UP000005268"/>
    </source>
</evidence>
<organism evidence="1 2">
    <name type="scientific">Pseudomonas putida ND6</name>
    <dbReference type="NCBI Taxonomy" id="231023"/>
    <lineage>
        <taxon>Bacteria</taxon>
        <taxon>Pseudomonadati</taxon>
        <taxon>Pseudomonadota</taxon>
        <taxon>Gammaproteobacteria</taxon>
        <taxon>Pseudomonadales</taxon>
        <taxon>Pseudomonadaceae</taxon>
        <taxon>Pseudomonas</taxon>
    </lineage>
</organism>
<dbReference type="AlphaFoldDB" id="I3UX45"/>
<dbReference type="EMBL" id="CP003588">
    <property type="protein sequence ID" value="AFK70066.1"/>
    <property type="molecule type" value="Genomic_DNA"/>
</dbReference>
<accession>I3UX45</accession>
<name>I3UX45_PSEPU</name>
<evidence type="ECO:0000313" key="1">
    <source>
        <dbReference type="EMBL" id="AFK70066.1"/>
    </source>
</evidence>
<dbReference type="KEGG" id="ppi:YSA_06095"/>
<sequence length="39" mass="4227">MSRLLDVATYGFNSAPISLDDVQKSTSFTGERSSTLPSF</sequence>
<protein>
    <submittedName>
        <fullName evidence="1">Uncharacterized protein</fullName>
    </submittedName>
</protein>
<proteinExistence type="predicted"/>
<reference evidence="1 2" key="1">
    <citation type="journal article" date="2012" name="J. Bacteriol.">
        <title>Complete Genome Sequence of the Naphthalene-Degrading Pseudomonas putida Strain ND6.</title>
        <authorList>
            <person name="Li S."/>
            <person name="Zhao H."/>
            <person name="Li Y."/>
            <person name="Niu S."/>
            <person name="Cai B."/>
        </authorList>
    </citation>
    <scope>NUCLEOTIDE SEQUENCE [LARGE SCALE GENOMIC DNA]</scope>
    <source>
        <strain evidence="1 2">ND6</strain>
    </source>
</reference>
<gene>
    <name evidence="1" type="ORF">YSA_06095</name>
</gene>
<dbReference type="Proteomes" id="UP000005268">
    <property type="component" value="Chromosome"/>
</dbReference>